<dbReference type="GO" id="GO:0046854">
    <property type="term" value="P:phosphatidylinositol phosphate biosynthetic process"/>
    <property type="evidence" value="ECO:0007669"/>
    <property type="project" value="TreeGrafter"/>
</dbReference>
<dbReference type="GO" id="GO:0005886">
    <property type="term" value="C:plasma membrane"/>
    <property type="evidence" value="ECO:0007669"/>
    <property type="project" value="TreeGrafter"/>
</dbReference>
<evidence type="ECO:0000259" key="2">
    <source>
        <dbReference type="PROSITE" id="PS51455"/>
    </source>
</evidence>
<dbReference type="PANTHER" id="PTHR23086:SF101">
    <property type="entry name" value="LP03320P-RELATED"/>
    <property type="match status" value="1"/>
</dbReference>
<dbReference type="AlphaFoldDB" id="A0A6G3MJ94"/>
<dbReference type="Pfam" id="PF01504">
    <property type="entry name" value="PIP5K"/>
    <property type="match status" value="1"/>
</dbReference>
<keyword evidence="1 3" id="KW-0418">Kinase</keyword>
<feature type="domain" description="PIPK" evidence="2">
    <location>
        <begin position="1"/>
        <end position="145"/>
    </location>
</feature>
<dbReference type="EMBL" id="GHBP01006683">
    <property type="protein sequence ID" value="NDJ94128.1"/>
    <property type="molecule type" value="Transcribed_RNA"/>
</dbReference>
<dbReference type="InterPro" id="IPR002498">
    <property type="entry name" value="PInositol-4-P-4/5-kinase_core"/>
</dbReference>
<dbReference type="Gene3D" id="3.30.800.10">
    <property type="entry name" value="Phosphatidylinositol Phosphate Kinase II Beta"/>
    <property type="match status" value="1"/>
</dbReference>
<sequence>MNDLRTINIYYFPSYIFVFHCSSGSIADDTPAHNFNDFRFRDFAPLAFQFFRNVYGIKIEDFIMSLCNKPMKELSRSGASGSLFFKSSDDLYVVKTVDHREAKFLQGLLPGYYMNCQQNKNTLLPKFFGLYLYSVHFSPLFRPSL</sequence>
<name>A0A6G3MJ94_HENSL</name>
<dbReference type="SMART" id="SM00330">
    <property type="entry name" value="PIPKc"/>
    <property type="match status" value="1"/>
</dbReference>
<keyword evidence="1" id="KW-0808">Transferase</keyword>
<dbReference type="GO" id="GO:0016308">
    <property type="term" value="F:1-phosphatidylinositol-4-phosphate 5-kinase activity"/>
    <property type="evidence" value="ECO:0007669"/>
    <property type="project" value="TreeGrafter"/>
</dbReference>
<dbReference type="PANTHER" id="PTHR23086">
    <property type="entry name" value="PHOSPHATIDYLINOSITOL-4-PHOSPHATE 5-KINASE"/>
    <property type="match status" value="1"/>
</dbReference>
<reference evidence="3" key="1">
    <citation type="submission" date="2018-11" db="EMBL/GenBank/DDBJ databases">
        <title>Henneguya salminicola genome and transcriptome.</title>
        <authorList>
            <person name="Yahalomi D."/>
            <person name="Atkinson S.D."/>
            <person name="Neuhof M."/>
            <person name="Chang E.S."/>
            <person name="Philippe H."/>
            <person name="Cartwright P."/>
            <person name="Bartholomew J.L."/>
            <person name="Huchon D."/>
        </authorList>
    </citation>
    <scope>NUCLEOTIDE SEQUENCE</scope>
    <source>
        <strain evidence="3">Hz1</strain>
        <tissue evidence="3">Whole</tissue>
    </source>
</reference>
<accession>A0A6G3MJ94</accession>
<protein>
    <submittedName>
        <fullName evidence="3">Phosphatidylinositol 4-phosphate 5-kinase type-1 gamma (Trinotate prediction)</fullName>
    </submittedName>
</protein>
<evidence type="ECO:0000313" key="3">
    <source>
        <dbReference type="EMBL" id="NDJ94128.1"/>
    </source>
</evidence>
<dbReference type="PROSITE" id="PS51455">
    <property type="entry name" value="PIPK"/>
    <property type="match status" value="1"/>
</dbReference>
<dbReference type="GO" id="GO:0005524">
    <property type="term" value="F:ATP binding"/>
    <property type="evidence" value="ECO:0007669"/>
    <property type="project" value="UniProtKB-UniRule"/>
</dbReference>
<keyword evidence="1" id="KW-0547">Nucleotide-binding</keyword>
<proteinExistence type="predicted"/>
<dbReference type="InterPro" id="IPR027484">
    <property type="entry name" value="PInositol-4-P-5-kinase_N"/>
</dbReference>
<evidence type="ECO:0000256" key="1">
    <source>
        <dbReference type="PROSITE-ProRule" id="PRU00781"/>
    </source>
</evidence>
<dbReference type="SUPFAM" id="SSF56104">
    <property type="entry name" value="SAICAR synthase-like"/>
    <property type="match status" value="1"/>
</dbReference>
<dbReference type="InterPro" id="IPR023610">
    <property type="entry name" value="PInositol-4/5-P-5/4-kinase"/>
</dbReference>
<organism evidence="3">
    <name type="scientific">Henneguya salminicola</name>
    <name type="common">Myxosporean</name>
    <dbReference type="NCBI Taxonomy" id="69463"/>
    <lineage>
        <taxon>Eukaryota</taxon>
        <taxon>Metazoa</taxon>
        <taxon>Cnidaria</taxon>
        <taxon>Myxozoa</taxon>
        <taxon>Myxosporea</taxon>
        <taxon>Bivalvulida</taxon>
        <taxon>Platysporina</taxon>
        <taxon>Myxobolidae</taxon>
        <taxon>Henneguya</taxon>
    </lineage>
</organism>
<keyword evidence="1" id="KW-0067">ATP-binding</keyword>